<comment type="caution">
    <text evidence="2">The sequence shown here is derived from an EMBL/GenBank/DDBJ whole genome shotgun (WGS) entry which is preliminary data.</text>
</comment>
<reference evidence="2 3" key="1">
    <citation type="submission" date="2024-06" db="EMBL/GenBank/DDBJ databases">
        <title>The Natural Products Discovery Center: Release of the First 8490 Sequenced Strains for Exploring Actinobacteria Biosynthetic Diversity.</title>
        <authorList>
            <person name="Kalkreuter E."/>
            <person name="Kautsar S.A."/>
            <person name="Yang D."/>
            <person name="Bader C.D."/>
            <person name="Teijaro C.N."/>
            <person name="Fluegel L."/>
            <person name="Davis C.M."/>
            <person name="Simpson J.R."/>
            <person name="Lauterbach L."/>
            <person name="Steele A.D."/>
            <person name="Gui C."/>
            <person name="Meng S."/>
            <person name="Li G."/>
            <person name="Viehrig K."/>
            <person name="Ye F."/>
            <person name="Su P."/>
            <person name="Kiefer A.F."/>
            <person name="Nichols A."/>
            <person name="Cepeda A.J."/>
            <person name="Yan W."/>
            <person name="Fan B."/>
            <person name="Jiang Y."/>
            <person name="Adhikari A."/>
            <person name="Zheng C.-J."/>
            <person name="Schuster L."/>
            <person name="Cowan T.M."/>
            <person name="Smanski M.J."/>
            <person name="Chevrette M.G."/>
            <person name="De Carvalho L.P.S."/>
            <person name="Shen B."/>
        </authorList>
    </citation>
    <scope>NUCLEOTIDE SEQUENCE [LARGE SCALE GENOMIC DNA]</scope>
    <source>
        <strain evidence="2 3">NPDC000634</strain>
    </source>
</reference>
<organism evidence="2 3">
    <name type="scientific">Streptomyces carpinensis</name>
    <dbReference type="NCBI Taxonomy" id="66369"/>
    <lineage>
        <taxon>Bacteria</taxon>
        <taxon>Bacillati</taxon>
        <taxon>Actinomycetota</taxon>
        <taxon>Actinomycetes</taxon>
        <taxon>Kitasatosporales</taxon>
        <taxon>Streptomycetaceae</taxon>
        <taxon>Streptomyces</taxon>
    </lineage>
</organism>
<sequence>MSTPHSPDRSAGHDREAEHDPKADRAAERDTSAGREANAGQELRDQHAEHGLLARDASRDLLARDAEGDLLARVFLSRVVEPGDATGGRWVRELGAVAVARRLREGTPPLAGMSEKRWAGMCARAARADPGRDLAVAREAGVRSGPAAGGGRGGAHAADLPGDGAYAAAAAVP</sequence>
<feature type="non-terminal residue" evidence="2">
    <location>
        <position position="173"/>
    </location>
</feature>
<evidence type="ECO:0000313" key="3">
    <source>
        <dbReference type="Proteomes" id="UP001458415"/>
    </source>
</evidence>
<feature type="compositionally biased region" description="Basic and acidic residues" evidence="1">
    <location>
        <begin position="1"/>
        <end position="33"/>
    </location>
</feature>
<feature type="region of interest" description="Disordered" evidence="1">
    <location>
        <begin position="1"/>
        <end position="51"/>
    </location>
</feature>
<gene>
    <name evidence="2" type="ORF">ABT317_29845</name>
</gene>
<dbReference type="EMBL" id="JBEPCU010000681">
    <property type="protein sequence ID" value="MER6981063.1"/>
    <property type="molecule type" value="Genomic_DNA"/>
</dbReference>
<protein>
    <submittedName>
        <fullName evidence="2">Uncharacterized protein</fullName>
    </submittedName>
</protein>
<keyword evidence="3" id="KW-1185">Reference proteome</keyword>
<dbReference type="Proteomes" id="UP001458415">
    <property type="component" value="Unassembled WGS sequence"/>
</dbReference>
<accession>A0ABV1WB89</accession>
<evidence type="ECO:0000256" key="1">
    <source>
        <dbReference type="SAM" id="MobiDB-lite"/>
    </source>
</evidence>
<feature type="compositionally biased region" description="Basic and acidic residues" evidence="1">
    <location>
        <begin position="42"/>
        <end position="51"/>
    </location>
</feature>
<proteinExistence type="predicted"/>
<evidence type="ECO:0000313" key="2">
    <source>
        <dbReference type="EMBL" id="MER6981063.1"/>
    </source>
</evidence>
<name>A0ABV1WB89_9ACTN</name>